<evidence type="ECO:0000313" key="2">
    <source>
        <dbReference type="EMBL" id="ABM29382.1"/>
    </source>
</evidence>
<organism evidence="2 3">
    <name type="scientific">Nitratidesulfovibrio vulgaris (strain DP4)</name>
    <name type="common">Desulfovibrio vulgaris</name>
    <dbReference type="NCBI Taxonomy" id="391774"/>
    <lineage>
        <taxon>Bacteria</taxon>
        <taxon>Pseudomonadati</taxon>
        <taxon>Thermodesulfobacteriota</taxon>
        <taxon>Desulfovibrionia</taxon>
        <taxon>Desulfovibrionales</taxon>
        <taxon>Desulfovibrionaceae</taxon>
        <taxon>Nitratidesulfovibrio</taxon>
    </lineage>
</organism>
<feature type="compositionally biased region" description="Basic residues" evidence="1">
    <location>
        <begin position="1"/>
        <end position="15"/>
    </location>
</feature>
<evidence type="ECO:0000256" key="1">
    <source>
        <dbReference type="SAM" id="MobiDB-lite"/>
    </source>
</evidence>
<gene>
    <name evidence="2" type="ordered locus">Dvul_2366</name>
</gene>
<evidence type="ECO:0000313" key="3">
    <source>
        <dbReference type="Proteomes" id="UP000009173"/>
    </source>
</evidence>
<dbReference type="HOGENOM" id="CLU_177616_0_0_7"/>
<protein>
    <submittedName>
        <fullName evidence="2">Uncharacterized protein</fullName>
    </submittedName>
</protein>
<name>A0A0H3A9N8_NITV4</name>
<dbReference type="KEGG" id="dvl:Dvul_2366"/>
<dbReference type="Proteomes" id="UP000009173">
    <property type="component" value="Chromosome"/>
</dbReference>
<reference evidence="3" key="1">
    <citation type="journal article" date="2009" name="Environ. Microbiol.">
        <title>Contribution of mobile genetic elements to Desulfovibrio vulgaris genome plasticity.</title>
        <authorList>
            <person name="Walker C.B."/>
            <person name="Stolyar S."/>
            <person name="Chivian D."/>
            <person name="Pinel N."/>
            <person name="Gabster J.A."/>
            <person name="Dehal P.S."/>
            <person name="He Z."/>
            <person name="Yang Z.K."/>
            <person name="Yen H.C."/>
            <person name="Zhou J."/>
            <person name="Wall J.D."/>
            <person name="Hazen T.C."/>
            <person name="Arkin A.P."/>
            <person name="Stahl D.A."/>
        </authorList>
    </citation>
    <scope>NUCLEOTIDE SEQUENCE [LARGE SCALE GENOMIC DNA]</scope>
    <source>
        <strain evidence="3">DP4</strain>
    </source>
</reference>
<accession>A0A0H3A9N8</accession>
<dbReference type="AlphaFoldDB" id="A0A0H3A9N8"/>
<proteinExistence type="predicted"/>
<dbReference type="EMBL" id="CP000527">
    <property type="protein sequence ID" value="ABM29382.1"/>
    <property type="molecule type" value="Genomic_DNA"/>
</dbReference>
<feature type="region of interest" description="Disordered" evidence="1">
    <location>
        <begin position="1"/>
        <end position="20"/>
    </location>
</feature>
<sequence length="104" mass="11202">MSRGGRGHRTGHGHRGASAGAARMTYRECFMDTCCKASLKTCGASPLPFSGLGHDLAPVRARAKLLAVVPAQQLDSPPPRVRLKAHMPHGYALHVMFGRETRGR</sequence>